<dbReference type="EMBL" id="SOAW01000001">
    <property type="protein sequence ID" value="TDT33467.1"/>
    <property type="molecule type" value="Genomic_DNA"/>
</dbReference>
<keyword evidence="7" id="KW-1185">Reference proteome</keyword>
<dbReference type="GO" id="GO:0003677">
    <property type="term" value="F:DNA binding"/>
    <property type="evidence" value="ECO:0007669"/>
    <property type="project" value="UniProtKB-KW"/>
</dbReference>
<evidence type="ECO:0000256" key="4">
    <source>
        <dbReference type="ARBA" id="ARBA00023163"/>
    </source>
</evidence>
<keyword evidence="4" id="KW-0804">Transcription</keyword>
<dbReference type="PANTHER" id="PTHR34294:SF1">
    <property type="entry name" value="TRANSCRIPTIONAL REGULATOR LSRR"/>
    <property type="match status" value="1"/>
</dbReference>
<evidence type="ECO:0000259" key="5">
    <source>
        <dbReference type="Pfam" id="PF04198"/>
    </source>
</evidence>
<dbReference type="OrthoDB" id="186585at2"/>
<keyword evidence="3" id="KW-0238">DNA-binding</keyword>
<dbReference type="AlphaFoldDB" id="A0A4R7JA31"/>
<comment type="similarity">
    <text evidence="1">Belongs to the SorC transcriptional regulatory family.</text>
</comment>
<evidence type="ECO:0000313" key="7">
    <source>
        <dbReference type="Proteomes" id="UP000295371"/>
    </source>
</evidence>
<proteinExistence type="inferred from homology"/>
<reference evidence="6 7" key="1">
    <citation type="submission" date="2019-03" db="EMBL/GenBank/DDBJ databases">
        <title>Genomic Encyclopedia of Archaeal and Bacterial Type Strains, Phase II (KMG-II): from individual species to whole genera.</title>
        <authorList>
            <person name="Goeker M."/>
        </authorList>
    </citation>
    <scope>NUCLEOTIDE SEQUENCE [LARGE SCALE GENOMIC DNA]</scope>
    <source>
        <strain evidence="6 7">DSM 24323</strain>
    </source>
</reference>
<sequence length="244" mass="25773">MQEHLCQPAHMCNTPATVRSDPGRWGGNGALDEALRAAGLGAGDTLLVASGRVLHALSRQPLPSLSGVLICPTVGGTSEPEAWHQTNEIVREVAERVGGRPQFLWAPALPSPAMRASLDQDPDFRGVTGHWDVAKAALVGVGAPPLQRDSISTAVPLGSRFIRRAAGDVCLNFYDRRGRGIEFEGSDRMVRISPAQLRAVPTVIAAATGKDKAGSIIAGARAGYFDELVTDRETASAVLAELRP</sequence>
<accession>A0A4R7JA31</accession>
<comment type="caution">
    <text evidence="6">The sequence shown here is derived from an EMBL/GenBank/DDBJ whole genome shotgun (WGS) entry which is preliminary data.</text>
</comment>
<dbReference type="Proteomes" id="UP000295371">
    <property type="component" value="Unassembled WGS sequence"/>
</dbReference>
<dbReference type="PANTHER" id="PTHR34294">
    <property type="entry name" value="TRANSCRIPTIONAL REGULATOR-RELATED"/>
    <property type="match status" value="1"/>
</dbReference>
<feature type="domain" description="Sugar-binding" evidence="5">
    <location>
        <begin position="42"/>
        <end position="240"/>
    </location>
</feature>
<name>A0A4R7JA31_9ACTN</name>
<evidence type="ECO:0000313" key="6">
    <source>
        <dbReference type="EMBL" id="TDT33467.1"/>
    </source>
</evidence>
<evidence type="ECO:0000256" key="1">
    <source>
        <dbReference type="ARBA" id="ARBA00010466"/>
    </source>
</evidence>
<dbReference type="Gene3D" id="3.40.50.1360">
    <property type="match status" value="1"/>
</dbReference>
<dbReference type="InterPro" id="IPR007324">
    <property type="entry name" value="Sugar-bd_dom_put"/>
</dbReference>
<dbReference type="GO" id="GO:0030246">
    <property type="term" value="F:carbohydrate binding"/>
    <property type="evidence" value="ECO:0007669"/>
    <property type="project" value="InterPro"/>
</dbReference>
<evidence type="ECO:0000256" key="2">
    <source>
        <dbReference type="ARBA" id="ARBA00023015"/>
    </source>
</evidence>
<gene>
    <name evidence="6" type="ORF">CLV29_1085</name>
</gene>
<dbReference type="InterPro" id="IPR051054">
    <property type="entry name" value="SorC_transcr_regulators"/>
</dbReference>
<dbReference type="InterPro" id="IPR037171">
    <property type="entry name" value="NagB/RpiA_transferase-like"/>
</dbReference>
<organism evidence="6 7">
    <name type="scientific">Naumannella halotolerans</name>
    <dbReference type="NCBI Taxonomy" id="993414"/>
    <lineage>
        <taxon>Bacteria</taxon>
        <taxon>Bacillati</taxon>
        <taxon>Actinomycetota</taxon>
        <taxon>Actinomycetes</taxon>
        <taxon>Propionibacteriales</taxon>
        <taxon>Propionibacteriaceae</taxon>
        <taxon>Naumannella</taxon>
    </lineage>
</organism>
<keyword evidence="2" id="KW-0805">Transcription regulation</keyword>
<protein>
    <submittedName>
        <fullName evidence="6">Putative sugar-binding domain-containing protein</fullName>
    </submittedName>
</protein>
<evidence type="ECO:0000256" key="3">
    <source>
        <dbReference type="ARBA" id="ARBA00023125"/>
    </source>
</evidence>
<dbReference type="Pfam" id="PF04198">
    <property type="entry name" value="Sugar-bind"/>
    <property type="match status" value="1"/>
</dbReference>
<dbReference type="SUPFAM" id="SSF100950">
    <property type="entry name" value="NagB/RpiA/CoA transferase-like"/>
    <property type="match status" value="1"/>
</dbReference>